<keyword evidence="5" id="KW-0106">Calcium</keyword>
<name>A0A7E5W9N7_TRINI</name>
<evidence type="ECO:0000256" key="2">
    <source>
        <dbReference type="ARBA" id="ARBA00008779"/>
    </source>
</evidence>
<proteinExistence type="inferred from homology"/>
<dbReference type="InParanoid" id="A0A7E5W9N7"/>
<reference evidence="10" key="1">
    <citation type="submission" date="2025-08" db="UniProtKB">
        <authorList>
            <consortium name="RefSeq"/>
        </authorList>
    </citation>
    <scope>IDENTIFICATION</scope>
</reference>
<evidence type="ECO:0000256" key="6">
    <source>
        <dbReference type="ARBA" id="ARBA00023180"/>
    </source>
</evidence>
<dbReference type="AlphaFoldDB" id="A0A7E5W9N7"/>
<keyword evidence="3" id="KW-0479">Metal-binding</keyword>
<feature type="chain" id="PRO_5028859051" evidence="7">
    <location>
        <begin position="22"/>
        <end position="534"/>
    </location>
</feature>
<evidence type="ECO:0000259" key="8">
    <source>
        <dbReference type="Pfam" id="PF00884"/>
    </source>
</evidence>
<dbReference type="CDD" id="cd16029">
    <property type="entry name" value="4-S"/>
    <property type="match status" value="1"/>
</dbReference>
<evidence type="ECO:0000256" key="1">
    <source>
        <dbReference type="ARBA" id="ARBA00001913"/>
    </source>
</evidence>
<comment type="similarity">
    <text evidence="2">Belongs to the sulfatase family.</text>
</comment>
<evidence type="ECO:0000256" key="3">
    <source>
        <dbReference type="ARBA" id="ARBA00022723"/>
    </source>
</evidence>
<sequence>MDSRKFLKCFIVISVIFTCEAKRPNIVFIIADDLGWNDVSFHGSNQILTPNIDSLAYSGVALGRYYSHAICTPSRAALLTGKYSHITGMQGYPLTMSEDRGIPTCVTVLPEYLKKAGYSTNLVGKWHVGSSREDYLPTSRGFDSHFGHRSGYMDYYEYTYEETWSVGKVSGMTLFRNLTAAWDVSGYITDVYTEEATTIIKNHDTSSPLFLLVAHVAPHSGNEGSMLQAPPELVREMRYVESPERRMFAAMMKKLDDSVGDIVQALHNKNMLEDTIIVFVSDNGGMTSGLYKNYASNYPLRGIKMSPFEGGIRVTGLLWAANLNNDNHYWDGYMHVADWLPTLLSAADIPIPKGLDGIDHWRNINSDSASERTTMYEIDDYTGYASMIYGNFKLITGNVIRDFATHQGGNLTGIIGNAPPYEDALLHSTVYNVLESLGRTIGREHISVRKKATIECDQTSTSICFPDDDTVCLYNIKEDPCETTELSAKHPDLVLEMTILLKAEAARRIPRTKPTYRNPLSAPSRFNYTWDVWI</sequence>
<feature type="signal peptide" evidence="7">
    <location>
        <begin position="1"/>
        <end position="21"/>
    </location>
</feature>
<dbReference type="RefSeq" id="XP_026737355.1">
    <property type="nucleotide sequence ID" value="XM_026881554.1"/>
</dbReference>
<dbReference type="KEGG" id="tnl:113500686"/>
<dbReference type="GO" id="GO:0008484">
    <property type="term" value="F:sulfuric ester hydrolase activity"/>
    <property type="evidence" value="ECO:0007669"/>
    <property type="project" value="InterPro"/>
</dbReference>
<dbReference type="InterPro" id="IPR047115">
    <property type="entry name" value="ARSB"/>
</dbReference>
<accession>A0A7E5W9N7</accession>
<evidence type="ECO:0000256" key="4">
    <source>
        <dbReference type="ARBA" id="ARBA00022801"/>
    </source>
</evidence>
<protein>
    <submittedName>
        <fullName evidence="10">Arylsulfatase B-like</fullName>
    </submittedName>
</protein>
<dbReference type="OrthoDB" id="103349at2759"/>
<keyword evidence="7" id="KW-0732">Signal</keyword>
<organism evidence="9 10">
    <name type="scientific">Trichoplusia ni</name>
    <name type="common">Cabbage looper</name>
    <dbReference type="NCBI Taxonomy" id="7111"/>
    <lineage>
        <taxon>Eukaryota</taxon>
        <taxon>Metazoa</taxon>
        <taxon>Ecdysozoa</taxon>
        <taxon>Arthropoda</taxon>
        <taxon>Hexapoda</taxon>
        <taxon>Insecta</taxon>
        <taxon>Pterygota</taxon>
        <taxon>Neoptera</taxon>
        <taxon>Endopterygota</taxon>
        <taxon>Lepidoptera</taxon>
        <taxon>Glossata</taxon>
        <taxon>Ditrysia</taxon>
        <taxon>Noctuoidea</taxon>
        <taxon>Noctuidae</taxon>
        <taxon>Plusiinae</taxon>
        <taxon>Trichoplusia</taxon>
    </lineage>
</organism>
<evidence type="ECO:0000256" key="7">
    <source>
        <dbReference type="SAM" id="SignalP"/>
    </source>
</evidence>
<keyword evidence="4" id="KW-0378">Hydrolase</keyword>
<dbReference type="InterPro" id="IPR000917">
    <property type="entry name" value="Sulfatase_N"/>
</dbReference>
<keyword evidence="6" id="KW-0325">Glycoprotein</keyword>
<dbReference type="PANTHER" id="PTHR10342:SF264">
    <property type="entry name" value="MIP05773P-RELATED"/>
    <property type="match status" value="1"/>
</dbReference>
<comment type="cofactor">
    <cofactor evidence="1">
        <name>Ca(2+)</name>
        <dbReference type="ChEBI" id="CHEBI:29108"/>
    </cofactor>
</comment>
<dbReference type="InterPro" id="IPR024607">
    <property type="entry name" value="Sulfatase_CS"/>
</dbReference>
<evidence type="ECO:0000313" key="9">
    <source>
        <dbReference type="Proteomes" id="UP000322000"/>
    </source>
</evidence>
<gene>
    <name evidence="10" type="primary">LOC113500686</name>
</gene>
<dbReference type="GeneID" id="113500686"/>
<evidence type="ECO:0000313" key="10">
    <source>
        <dbReference type="RefSeq" id="XP_026737355.1"/>
    </source>
</evidence>
<dbReference type="PROSITE" id="PS00523">
    <property type="entry name" value="SULFATASE_1"/>
    <property type="match status" value="1"/>
</dbReference>
<dbReference type="InterPro" id="IPR017850">
    <property type="entry name" value="Alkaline_phosphatase_core_sf"/>
</dbReference>
<dbReference type="Gene3D" id="3.30.1120.10">
    <property type="match status" value="1"/>
</dbReference>
<feature type="domain" description="Sulfatase N-terminal" evidence="8">
    <location>
        <begin position="24"/>
        <end position="349"/>
    </location>
</feature>
<dbReference type="Proteomes" id="UP000322000">
    <property type="component" value="Chromosome 14"/>
</dbReference>
<dbReference type="PROSITE" id="PS00149">
    <property type="entry name" value="SULFATASE_2"/>
    <property type="match status" value="1"/>
</dbReference>
<dbReference type="Pfam" id="PF00884">
    <property type="entry name" value="Sulfatase"/>
    <property type="match status" value="1"/>
</dbReference>
<dbReference type="SUPFAM" id="SSF53649">
    <property type="entry name" value="Alkaline phosphatase-like"/>
    <property type="match status" value="1"/>
</dbReference>
<dbReference type="PANTHER" id="PTHR10342">
    <property type="entry name" value="ARYLSULFATASE"/>
    <property type="match status" value="1"/>
</dbReference>
<evidence type="ECO:0000256" key="5">
    <source>
        <dbReference type="ARBA" id="ARBA00022837"/>
    </source>
</evidence>
<dbReference type="GO" id="GO:0046872">
    <property type="term" value="F:metal ion binding"/>
    <property type="evidence" value="ECO:0007669"/>
    <property type="project" value="UniProtKB-KW"/>
</dbReference>
<dbReference type="Gene3D" id="3.40.720.10">
    <property type="entry name" value="Alkaline Phosphatase, subunit A"/>
    <property type="match status" value="1"/>
</dbReference>
<keyword evidence="9" id="KW-1185">Reference proteome</keyword>